<dbReference type="InterPro" id="IPR000182">
    <property type="entry name" value="GNAT_dom"/>
</dbReference>
<dbReference type="PANTHER" id="PTHR13947:SF37">
    <property type="entry name" value="LD18367P"/>
    <property type="match status" value="1"/>
</dbReference>
<keyword evidence="1" id="KW-0808">Transferase</keyword>
<dbReference type="GO" id="GO:0008080">
    <property type="term" value="F:N-acetyltransferase activity"/>
    <property type="evidence" value="ECO:0007669"/>
    <property type="project" value="InterPro"/>
</dbReference>
<name>X1VA39_9ZZZZ</name>
<dbReference type="CDD" id="cd04301">
    <property type="entry name" value="NAT_SF"/>
    <property type="match status" value="1"/>
</dbReference>
<dbReference type="InterPro" id="IPR050769">
    <property type="entry name" value="NAT_camello-type"/>
</dbReference>
<organism evidence="3">
    <name type="scientific">marine sediment metagenome</name>
    <dbReference type="NCBI Taxonomy" id="412755"/>
    <lineage>
        <taxon>unclassified sequences</taxon>
        <taxon>metagenomes</taxon>
        <taxon>ecological metagenomes</taxon>
    </lineage>
</organism>
<dbReference type="PANTHER" id="PTHR13947">
    <property type="entry name" value="GNAT FAMILY N-ACETYLTRANSFERASE"/>
    <property type="match status" value="1"/>
</dbReference>
<dbReference type="EMBL" id="BARW01029487">
    <property type="protein sequence ID" value="GAJ10006.1"/>
    <property type="molecule type" value="Genomic_DNA"/>
</dbReference>
<dbReference type="SUPFAM" id="SSF55729">
    <property type="entry name" value="Acyl-CoA N-acyltransferases (Nat)"/>
    <property type="match status" value="1"/>
</dbReference>
<dbReference type="InterPro" id="IPR016181">
    <property type="entry name" value="Acyl_CoA_acyltransferase"/>
</dbReference>
<dbReference type="Pfam" id="PF00583">
    <property type="entry name" value="Acetyltransf_1"/>
    <property type="match status" value="1"/>
</dbReference>
<protein>
    <recommendedName>
        <fullName evidence="2">N-acetyltransferase domain-containing protein</fullName>
    </recommendedName>
</protein>
<evidence type="ECO:0000259" key="2">
    <source>
        <dbReference type="PROSITE" id="PS51186"/>
    </source>
</evidence>
<evidence type="ECO:0000256" key="1">
    <source>
        <dbReference type="ARBA" id="ARBA00022679"/>
    </source>
</evidence>
<dbReference type="AlphaFoldDB" id="X1VA39"/>
<accession>X1VA39</accession>
<evidence type="ECO:0000313" key="3">
    <source>
        <dbReference type="EMBL" id="GAJ10006.1"/>
    </source>
</evidence>
<proteinExistence type="predicted"/>
<feature type="domain" description="N-acetyltransferase" evidence="2">
    <location>
        <begin position="7"/>
        <end position="159"/>
    </location>
</feature>
<comment type="caution">
    <text evidence="3">The sequence shown here is derived from an EMBL/GenBank/DDBJ whole genome shotgun (WGS) entry which is preliminary data.</text>
</comment>
<dbReference type="Gene3D" id="3.40.630.30">
    <property type="match status" value="1"/>
</dbReference>
<gene>
    <name evidence="3" type="ORF">S12H4_47371</name>
</gene>
<dbReference type="PROSITE" id="PS51186">
    <property type="entry name" value="GNAT"/>
    <property type="match status" value="1"/>
</dbReference>
<reference evidence="3" key="1">
    <citation type="journal article" date="2014" name="Front. Microbiol.">
        <title>High frequency of phylogenetically diverse reductive dehalogenase-homologous genes in deep subseafloor sedimentary metagenomes.</title>
        <authorList>
            <person name="Kawai M."/>
            <person name="Futagami T."/>
            <person name="Toyoda A."/>
            <person name="Takaki Y."/>
            <person name="Nishi S."/>
            <person name="Hori S."/>
            <person name="Arai W."/>
            <person name="Tsubouchi T."/>
            <person name="Morono Y."/>
            <person name="Uchiyama I."/>
            <person name="Ito T."/>
            <person name="Fujiyama A."/>
            <person name="Inagaki F."/>
            <person name="Takami H."/>
        </authorList>
    </citation>
    <scope>NUCLEOTIDE SEQUENCE</scope>
    <source>
        <strain evidence="3">Expedition CK06-06</strain>
    </source>
</reference>
<sequence length="159" mass="18052">MKEGPWPRLRPAENSDCGEIVNLVYSVLREYNLEPDAESTDADLKDIEQSYFERGGTFYVLEEKAGSIIGAYGLYPLDNRTCELRKMYLNSSYRGKGLGKLLLENALSEAGRLGFKAVMLETASVLKEAISLYKSYGFVECRTERLSSRCDYAYRLELE</sequence>